<dbReference type="GO" id="GO:0031012">
    <property type="term" value="C:extracellular matrix"/>
    <property type="evidence" value="ECO:0007669"/>
    <property type="project" value="TreeGrafter"/>
</dbReference>
<evidence type="ECO:0000256" key="4">
    <source>
        <dbReference type="SAM" id="SignalP"/>
    </source>
</evidence>
<dbReference type="PROSITE" id="PS51155">
    <property type="entry name" value="CHIT_BIND_RR_2"/>
    <property type="match status" value="1"/>
</dbReference>
<feature type="chain" id="PRO_5005536580" description="Cuticle protein" evidence="4">
    <location>
        <begin position="18"/>
        <end position="246"/>
    </location>
</feature>
<keyword evidence="6" id="KW-1185">Reference proteome</keyword>
<dbReference type="PANTHER" id="PTHR12236:SF86">
    <property type="entry name" value="CCP84AC-RELATED"/>
    <property type="match status" value="1"/>
</dbReference>
<dbReference type="AlphaFoldDB" id="A0A0L0CN11"/>
<feature type="signal peptide" evidence="4">
    <location>
        <begin position="1"/>
        <end position="17"/>
    </location>
</feature>
<comment type="caution">
    <text evidence="5">The sequence shown here is derived from an EMBL/GenBank/DDBJ whole genome shotgun (WGS) entry which is preliminary data.</text>
</comment>
<dbReference type="InterPro" id="IPR000618">
    <property type="entry name" value="Insect_cuticle"/>
</dbReference>
<feature type="region of interest" description="Disordered" evidence="3">
    <location>
        <begin position="209"/>
        <end position="246"/>
    </location>
</feature>
<dbReference type="PROSITE" id="PS00233">
    <property type="entry name" value="CHIT_BIND_RR_1"/>
    <property type="match status" value="1"/>
</dbReference>
<dbReference type="InterPro" id="IPR031311">
    <property type="entry name" value="CHIT_BIND_RR_consensus"/>
</dbReference>
<accession>A0A0L0CN11</accession>
<name>A0A0L0CN11_LUCCU</name>
<feature type="compositionally biased region" description="Basic and acidic residues" evidence="3">
    <location>
        <begin position="209"/>
        <end position="220"/>
    </location>
</feature>
<dbReference type="EMBL" id="JRES01000175">
    <property type="protein sequence ID" value="KNC33602.1"/>
    <property type="molecule type" value="Genomic_DNA"/>
</dbReference>
<feature type="region of interest" description="Disordered" evidence="3">
    <location>
        <begin position="31"/>
        <end position="103"/>
    </location>
</feature>
<sequence>MTFKFVAVFCLISLASAGDYEYNKPLINSQASDTYNTNPSDNSLSSKPLVEPTPVQRDNQDQDSYRTTSENDNSYQQESSNDNPSYSSSSYSSSHDNTYNPSATQTYQSAVSSTYNDNQYGYDYNPVYNPPAKYDYSYSVNDLTTGDIKSHSESRDGYYVRGAYSLVDPDGYKRTVTYTADNVNGFNAVVNREPYVVQYKVPVVKYQSTKEVESPEKDNHQNLNASTQERDSYSSPPAQDGKGPYA</sequence>
<evidence type="ECO:0000256" key="2">
    <source>
        <dbReference type="PROSITE-ProRule" id="PRU00497"/>
    </source>
</evidence>
<dbReference type="PANTHER" id="PTHR12236">
    <property type="entry name" value="STRUCTURAL CONTITUENT OF CUTICLE"/>
    <property type="match status" value="1"/>
</dbReference>
<dbReference type="InterPro" id="IPR051217">
    <property type="entry name" value="Insect_Cuticle_Struc_Prot"/>
</dbReference>
<dbReference type="OMA" id="VNREPYV"/>
<dbReference type="OrthoDB" id="6630425at2759"/>
<evidence type="ECO:0008006" key="7">
    <source>
        <dbReference type="Google" id="ProtNLM"/>
    </source>
</evidence>
<dbReference type="PRINTS" id="PR00947">
    <property type="entry name" value="CUTICLE"/>
</dbReference>
<feature type="compositionally biased region" description="Polar residues" evidence="3">
    <location>
        <begin position="65"/>
        <end position="78"/>
    </location>
</feature>
<keyword evidence="1 2" id="KW-0193">Cuticle</keyword>
<keyword evidence="4" id="KW-0732">Signal</keyword>
<evidence type="ECO:0000313" key="5">
    <source>
        <dbReference type="EMBL" id="KNC33602.1"/>
    </source>
</evidence>
<evidence type="ECO:0000256" key="3">
    <source>
        <dbReference type="SAM" id="MobiDB-lite"/>
    </source>
</evidence>
<organism evidence="5 6">
    <name type="scientific">Lucilia cuprina</name>
    <name type="common">Green bottle fly</name>
    <name type="synonym">Australian sheep blowfly</name>
    <dbReference type="NCBI Taxonomy" id="7375"/>
    <lineage>
        <taxon>Eukaryota</taxon>
        <taxon>Metazoa</taxon>
        <taxon>Ecdysozoa</taxon>
        <taxon>Arthropoda</taxon>
        <taxon>Hexapoda</taxon>
        <taxon>Insecta</taxon>
        <taxon>Pterygota</taxon>
        <taxon>Neoptera</taxon>
        <taxon>Endopterygota</taxon>
        <taxon>Diptera</taxon>
        <taxon>Brachycera</taxon>
        <taxon>Muscomorpha</taxon>
        <taxon>Oestroidea</taxon>
        <taxon>Calliphoridae</taxon>
        <taxon>Luciliinae</taxon>
        <taxon>Lucilia</taxon>
    </lineage>
</organism>
<feature type="compositionally biased region" description="Polar residues" evidence="3">
    <location>
        <begin position="31"/>
        <end position="46"/>
    </location>
</feature>
<protein>
    <recommendedName>
        <fullName evidence="7">Cuticle protein</fullName>
    </recommendedName>
</protein>
<dbReference type="STRING" id="7375.A0A0L0CN11"/>
<gene>
    <name evidence="5" type="ORF">FF38_06857</name>
</gene>
<proteinExistence type="predicted"/>
<evidence type="ECO:0000313" key="6">
    <source>
        <dbReference type="Proteomes" id="UP000037069"/>
    </source>
</evidence>
<dbReference type="Proteomes" id="UP000037069">
    <property type="component" value="Unassembled WGS sequence"/>
</dbReference>
<dbReference type="Pfam" id="PF00379">
    <property type="entry name" value="Chitin_bind_4"/>
    <property type="match status" value="1"/>
</dbReference>
<evidence type="ECO:0000256" key="1">
    <source>
        <dbReference type="ARBA" id="ARBA00022460"/>
    </source>
</evidence>
<feature type="compositionally biased region" description="Low complexity" evidence="3">
    <location>
        <begin position="79"/>
        <end position="94"/>
    </location>
</feature>
<dbReference type="GO" id="GO:0042302">
    <property type="term" value="F:structural constituent of cuticle"/>
    <property type="evidence" value="ECO:0007669"/>
    <property type="project" value="UniProtKB-UniRule"/>
</dbReference>
<reference evidence="5" key="1">
    <citation type="journal article" date="2015" name="Nat. Commun.">
        <title>Lucilia cuprina genome unlocks parasitic fly biology to underpin future interventions.</title>
        <authorList>
            <person name="Anstead C.A."/>
            <person name="Korhonen P.K."/>
            <person name="Young N.D."/>
            <person name="Hall R.S."/>
            <person name="Jex A.R."/>
            <person name="Murali S.C."/>
            <person name="Hughes D.S."/>
            <person name="Lee S.F."/>
            <person name="Perry T."/>
            <person name="Stroehlein A.J."/>
            <person name="Ansell B.R."/>
            <person name="Breugelmans B."/>
            <person name="Hofmann A."/>
            <person name="Qu J."/>
            <person name="Dugan S."/>
            <person name="Lee S.L."/>
            <person name="Chao H."/>
            <person name="Dinh H."/>
            <person name="Han Y."/>
            <person name="Doddapaneni H.V."/>
            <person name="Worley K.C."/>
            <person name="Muzny D.M."/>
            <person name="Ioannidis P."/>
            <person name="Waterhouse R.M."/>
            <person name="Zdobnov E.M."/>
            <person name="James P.J."/>
            <person name="Bagnall N.H."/>
            <person name="Kotze A.C."/>
            <person name="Gibbs R.A."/>
            <person name="Richards S."/>
            <person name="Batterham P."/>
            <person name="Gasser R.B."/>
        </authorList>
    </citation>
    <scope>NUCLEOTIDE SEQUENCE [LARGE SCALE GENOMIC DNA]</scope>
    <source>
        <strain evidence="5">LS</strain>
        <tissue evidence="5">Full body</tissue>
    </source>
</reference>
<feature type="compositionally biased region" description="Polar residues" evidence="3">
    <location>
        <begin position="221"/>
        <end position="237"/>
    </location>
</feature>
<dbReference type="GO" id="GO:0005615">
    <property type="term" value="C:extracellular space"/>
    <property type="evidence" value="ECO:0007669"/>
    <property type="project" value="TreeGrafter"/>
</dbReference>